<gene>
    <name evidence="1" type="ORF">MTP16_13840</name>
</gene>
<reference evidence="1 2" key="1">
    <citation type="submission" date="2022-03" db="EMBL/GenBank/DDBJ databases">
        <title>Hymenobactersp. isolated from the air.</title>
        <authorList>
            <person name="Won M."/>
            <person name="Kwon S.-W."/>
        </authorList>
    </citation>
    <scope>NUCLEOTIDE SEQUENCE [LARGE SCALE GENOMIC DNA]</scope>
    <source>
        <strain evidence="1 2">KACC 22596</strain>
    </source>
</reference>
<dbReference type="CDD" id="cd08916">
    <property type="entry name" value="TrHb3_P"/>
    <property type="match status" value="1"/>
</dbReference>
<proteinExistence type="predicted"/>
<accession>A0ABY4AZ82</accession>
<dbReference type="Proteomes" id="UP000831390">
    <property type="component" value="Chromosome"/>
</dbReference>
<sequence length="134" mass="15413">MTSSLLPDIQTEADINALLHTFYEKVGLDERLGPLFQADAQVHWPQPLVTMRAFWQRVLLRTGGQDGWPFPSHLVLPAEGDFFQRWRRLFLAAVEENFTGPIAEAAKATAQEVARRFEYQRPPRPLLSFLKHEV</sequence>
<evidence type="ECO:0000313" key="1">
    <source>
        <dbReference type="EMBL" id="UOE32212.1"/>
    </source>
</evidence>
<name>A0ABY4AZ82_9BACT</name>
<protein>
    <submittedName>
        <fullName evidence="1">Group III truncated hemoglobin</fullName>
    </submittedName>
</protein>
<dbReference type="Gene3D" id="1.10.490.10">
    <property type="entry name" value="Globins"/>
    <property type="match status" value="1"/>
</dbReference>
<keyword evidence="2" id="KW-1185">Reference proteome</keyword>
<dbReference type="InterPro" id="IPR012292">
    <property type="entry name" value="Globin/Proto"/>
</dbReference>
<evidence type="ECO:0000313" key="2">
    <source>
        <dbReference type="Proteomes" id="UP000831390"/>
    </source>
</evidence>
<organism evidence="1 2">
    <name type="scientific">Hymenobacter monticola</name>
    <dbReference type="NCBI Taxonomy" id="1705399"/>
    <lineage>
        <taxon>Bacteria</taxon>
        <taxon>Pseudomonadati</taxon>
        <taxon>Bacteroidota</taxon>
        <taxon>Cytophagia</taxon>
        <taxon>Cytophagales</taxon>
        <taxon>Hymenobacteraceae</taxon>
        <taxon>Hymenobacter</taxon>
    </lineage>
</organism>
<dbReference type="RefSeq" id="WP_243510270.1">
    <property type="nucleotide sequence ID" value="NZ_CP094534.1"/>
</dbReference>
<dbReference type="SUPFAM" id="SSF46458">
    <property type="entry name" value="Globin-like"/>
    <property type="match status" value="1"/>
</dbReference>
<dbReference type="EMBL" id="CP094534">
    <property type="protein sequence ID" value="UOE32212.1"/>
    <property type="molecule type" value="Genomic_DNA"/>
</dbReference>
<dbReference type="InterPro" id="IPR009050">
    <property type="entry name" value="Globin-like_sf"/>
</dbReference>